<feature type="transmembrane region" description="Helical" evidence="1">
    <location>
        <begin position="83"/>
        <end position="102"/>
    </location>
</feature>
<comment type="caution">
    <text evidence="2">The sequence shown here is derived from an EMBL/GenBank/DDBJ whole genome shotgun (WGS) entry which is preliminary data.</text>
</comment>
<organism evidence="2 3">
    <name type="scientific">Vibrio kanaloae</name>
    <dbReference type="NCBI Taxonomy" id="170673"/>
    <lineage>
        <taxon>Bacteria</taxon>
        <taxon>Pseudomonadati</taxon>
        <taxon>Pseudomonadota</taxon>
        <taxon>Gammaproteobacteria</taxon>
        <taxon>Vibrionales</taxon>
        <taxon>Vibrionaceae</taxon>
        <taxon>Vibrio</taxon>
    </lineage>
</organism>
<evidence type="ECO:0000313" key="2">
    <source>
        <dbReference type="EMBL" id="TKF23232.1"/>
    </source>
</evidence>
<name>A0A4U1YQY4_9VIBR</name>
<evidence type="ECO:0000313" key="3">
    <source>
        <dbReference type="Proteomes" id="UP000305234"/>
    </source>
</evidence>
<proteinExistence type="predicted"/>
<sequence length="136" mass="14712">MDILDKLSVIKEHSELLSIPFLFIAYCDYFPASSSEGGNIAWFYDLSPSLGIVSNLVVAVLAATLFYGLILSGASYFTAYHSIRMFPLLGFIALAMALASQFDIQDLGWIKPSLSFALGTVGFSLLSHGLDTTKSS</sequence>
<reference evidence="2 3" key="1">
    <citation type="submission" date="2019-04" db="EMBL/GenBank/DDBJ databases">
        <title>A reverse ecology approach based on a biological definition of microbial populations.</title>
        <authorList>
            <person name="Arevalo P."/>
            <person name="Vaninsberghe D."/>
            <person name="Elsherbini J."/>
            <person name="Gore J."/>
            <person name="Polz M."/>
        </authorList>
    </citation>
    <scope>NUCLEOTIDE SEQUENCE [LARGE SCALE GENOMIC DNA]</scope>
    <source>
        <strain evidence="2 3">10N.261.46.E4</strain>
    </source>
</reference>
<keyword evidence="1" id="KW-0472">Membrane</keyword>
<feature type="transmembrane region" description="Helical" evidence="1">
    <location>
        <begin position="52"/>
        <end position="71"/>
    </location>
</feature>
<keyword evidence="1" id="KW-0812">Transmembrane</keyword>
<protein>
    <submittedName>
        <fullName evidence="2">Uncharacterized protein</fullName>
    </submittedName>
</protein>
<dbReference type="EMBL" id="SYUW01000054">
    <property type="protein sequence ID" value="TKF23232.1"/>
    <property type="molecule type" value="Genomic_DNA"/>
</dbReference>
<dbReference type="Proteomes" id="UP000305234">
    <property type="component" value="Unassembled WGS sequence"/>
</dbReference>
<dbReference type="AlphaFoldDB" id="A0A4U1YQY4"/>
<gene>
    <name evidence="2" type="ORF">FCV52_18405</name>
</gene>
<evidence type="ECO:0000256" key="1">
    <source>
        <dbReference type="SAM" id="Phobius"/>
    </source>
</evidence>
<keyword evidence="1" id="KW-1133">Transmembrane helix</keyword>
<accession>A0A4U1YQY4</accession>
<dbReference type="RefSeq" id="WP_136998657.1">
    <property type="nucleotide sequence ID" value="NZ_JBFRJO010000060.1"/>
</dbReference>